<evidence type="ECO:0000313" key="1">
    <source>
        <dbReference type="EMBL" id="CAH2035172.1"/>
    </source>
</evidence>
<dbReference type="EMBL" id="OW152813">
    <property type="protein sequence ID" value="CAH2035172.1"/>
    <property type="molecule type" value="Genomic_DNA"/>
</dbReference>
<dbReference type="Proteomes" id="UP000837857">
    <property type="component" value="Chromosome 1"/>
</dbReference>
<feature type="non-terminal residue" evidence="1">
    <location>
        <position position="1"/>
    </location>
</feature>
<reference evidence="1" key="1">
    <citation type="submission" date="2022-03" db="EMBL/GenBank/DDBJ databases">
        <authorList>
            <person name="Martin H S."/>
        </authorList>
    </citation>
    <scope>NUCLEOTIDE SEQUENCE</scope>
</reference>
<protein>
    <submittedName>
        <fullName evidence="1">Uncharacterized protein</fullName>
    </submittedName>
</protein>
<organism evidence="1 2">
    <name type="scientific">Iphiclides podalirius</name>
    <name type="common">scarce swallowtail</name>
    <dbReference type="NCBI Taxonomy" id="110791"/>
    <lineage>
        <taxon>Eukaryota</taxon>
        <taxon>Metazoa</taxon>
        <taxon>Ecdysozoa</taxon>
        <taxon>Arthropoda</taxon>
        <taxon>Hexapoda</taxon>
        <taxon>Insecta</taxon>
        <taxon>Pterygota</taxon>
        <taxon>Neoptera</taxon>
        <taxon>Endopterygota</taxon>
        <taxon>Lepidoptera</taxon>
        <taxon>Glossata</taxon>
        <taxon>Ditrysia</taxon>
        <taxon>Papilionoidea</taxon>
        <taxon>Papilionidae</taxon>
        <taxon>Papilioninae</taxon>
        <taxon>Iphiclides</taxon>
    </lineage>
</organism>
<name>A0ABN8HTB1_9NEOP</name>
<keyword evidence="2" id="KW-1185">Reference proteome</keyword>
<evidence type="ECO:0000313" key="2">
    <source>
        <dbReference type="Proteomes" id="UP000837857"/>
    </source>
</evidence>
<gene>
    <name evidence="1" type="ORF">IPOD504_LOCUS442</name>
</gene>
<proteinExistence type="predicted"/>
<sequence>MITLVGDILFVVTILSIEGKRKKNKSWSTDQIMIMVKKAHSSIDRAHYPPLGISSEKSREWVRTRVARRAQRHAPCAMGHQPSVHVTTSKAARHCPAFPVLVD</sequence>
<accession>A0ABN8HTB1</accession>